<keyword evidence="1" id="KW-0812">Transmembrane</keyword>
<comment type="caution">
    <text evidence="2">The sequence shown here is derived from an EMBL/GenBank/DDBJ whole genome shotgun (WGS) entry which is preliminary data.</text>
</comment>
<feature type="transmembrane region" description="Helical" evidence="1">
    <location>
        <begin position="20"/>
        <end position="44"/>
    </location>
</feature>
<dbReference type="EMBL" id="NEDR01000002">
    <property type="protein sequence ID" value="OXB27407.1"/>
    <property type="molecule type" value="Genomic_DNA"/>
</dbReference>
<gene>
    <name evidence="2" type="ORF">SF301_3838</name>
</gene>
<evidence type="ECO:0000256" key="1">
    <source>
        <dbReference type="SAM" id="Phobius"/>
    </source>
</evidence>
<dbReference type="AlphaFoldDB" id="A0AB36PCE8"/>
<dbReference type="Proteomes" id="UP000198358">
    <property type="component" value="Unassembled WGS sequence"/>
</dbReference>
<keyword evidence="1" id="KW-1133">Transmembrane helix</keyword>
<proteinExistence type="predicted"/>
<evidence type="ECO:0000313" key="3">
    <source>
        <dbReference type="Proteomes" id="UP000198358"/>
    </source>
</evidence>
<protein>
    <submittedName>
        <fullName evidence="2">Uncharacterized protein</fullName>
    </submittedName>
</protein>
<evidence type="ECO:0000313" key="2">
    <source>
        <dbReference type="EMBL" id="OXB27407.1"/>
    </source>
</evidence>
<name>A0AB36PCE8_SHIFL</name>
<organism evidence="2 3">
    <name type="scientific">Shigella flexneri 2a str. 301</name>
    <dbReference type="NCBI Taxonomy" id="198214"/>
    <lineage>
        <taxon>Bacteria</taxon>
        <taxon>Pseudomonadati</taxon>
        <taxon>Pseudomonadota</taxon>
        <taxon>Gammaproteobacteria</taxon>
        <taxon>Enterobacterales</taxon>
        <taxon>Enterobacteriaceae</taxon>
        <taxon>Shigella</taxon>
    </lineage>
</organism>
<reference evidence="2 3" key="1">
    <citation type="submission" date="2017-04" db="EMBL/GenBank/DDBJ databases">
        <title>Shigella flexneri 2a str. 301 Sequencing.</title>
        <authorList>
            <person name="Zhu Z."/>
        </authorList>
    </citation>
    <scope>NUCLEOTIDE SEQUENCE [LARGE SCALE GENOMIC DNA]</scope>
    <source>
        <strain evidence="2 3">301</strain>
    </source>
</reference>
<keyword evidence="1" id="KW-0472">Membrane</keyword>
<accession>A0AB36PCE8</accession>
<sequence>MMIQMCTFSTNGGKAPTVTMIAMVASMVCVVIMTVQPVTLIRIFR</sequence>